<evidence type="ECO:0000313" key="2">
    <source>
        <dbReference type="EMBL" id="TFK22140.1"/>
    </source>
</evidence>
<evidence type="ECO:0008006" key="4">
    <source>
        <dbReference type="Google" id="ProtNLM"/>
    </source>
</evidence>
<name>A0A5C3KNW2_COPMA</name>
<reference evidence="2 3" key="1">
    <citation type="journal article" date="2019" name="Nat. Ecol. Evol.">
        <title>Megaphylogeny resolves global patterns of mushroom evolution.</title>
        <authorList>
            <person name="Varga T."/>
            <person name="Krizsan K."/>
            <person name="Foldi C."/>
            <person name="Dima B."/>
            <person name="Sanchez-Garcia M."/>
            <person name="Sanchez-Ramirez S."/>
            <person name="Szollosi G.J."/>
            <person name="Szarkandi J.G."/>
            <person name="Papp V."/>
            <person name="Albert L."/>
            <person name="Andreopoulos W."/>
            <person name="Angelini C."/>
            <person name="Antonin V."/>
            <person name="Barry K.W."/>
            <person name="Bougher N.L."/>
            <person name="Buchanan P."/>
            <person name="Buyck B."/>
            <person name="Bense V."/>
            <person name="Catcheside P."/>
            <person name="Chovatia M."/>
            <person name="Cooper J."/>
            <person name="Damon W."/>
            <person name="Desjardin D."/>
            <person name="Finy P."/>
            <person name="Geml J."/>
            <person name="Haridas S."/>
            <person name="Hughes K."/>
            <person name="Justo A."/>
            <person name="Karasinski D."/>
            <person name="Kautmanova I."/>
            <person name="Kiss B."/>
            <person name="Kocsube S."/>
            <person name="Kotiranta H."/>
            <person name="LaButti K.M."/>
            <person name="Lechner B.E."/>
            <person name="Liimatainen K."/>
            <person name="Lipzen A."/>
            <person name="Lukacs Z."/>
            <person name="Mihaltcheva S."/>
            <person name="Morgado L.N."/>
            <person name="Niskanen T."/>
            <person name="Noordeloos M.E."/>
            <person name="Ohm R.A."/>
            <person name="Ortiz-Santana B."/>
            <person name="Ovrebo C."/>
            <person name="Racz N."/>
            <person name="Riley R."/>
            <person name="Savchenko A."/>
            <person name="Shiryaev A."/>
            <person name="Soop K."/>
            <person name="Spirin V."/>
            <person name="Szebenyi C."/>
            <person name="Tomsovsky M."/>
            <person name="Tulloss R.E."/>
            <person name="Uehling J."/>
            <person name="Grigoriev I.V."/>
            <person name="Vagvolgyi C."/>
            <person name="Papp T."/>
            <person name="Martin F.M."/>
            <person name="Miettinen O."/>
            <person name="Hibbett D.S."/>
            <person name="Nagy L.G."/>
        </authorList>
    </citation>
    <scope>NUCLEOTIDE SEQUENCE [LARGE SCALE GENOMIC DNA]</scope>
    <source>
        <strain evidence="2 3">CBS 121175</strain>
    </source>
</reference>
<dbReference type="Proteomes" id="UP000307440">
    <property type="component" value="Unassembled WGS sequence"/>
</dbReference>
<evidence type="ECO:0000313" key="3">
    <source>
        <dbReference type="Proteomes" id="UP000307440"/>
    </source>
</evidence>
<feature type="region of interest" description="Disordered" evidence="1">
    <location>
        <begin position="7"/>
        <end position="51"/>
    </location>
</feature>
<gene>
    <name evidence="2" type="ORF">FA15DRAFT_50757</name>
</gene>
<accession>A0A5C3KNW2</accession>
<keyword evidence="3" id="KW-1185">Reference proteome</keyword>
<protein>
    <recommendedName>
        <fullName evidence="4">F-box domain-containing protein</fullName>
    </recommendedName>
</protein>
<dbReference type="EMBL" id="ML210249">
    <property type="protein sequence ID" value="TFK22140.1"/>
    <property type="molecule type" value="Genomic_DNA"/>
</dbReference>
<feature type="compositionally biased region" description="Polar residues" evidence="1">
    <location>
        <begin position="33"/>
        <end position="45"/>
    </location>
</feature>
<proteinExistence type="predicted"/>
<evidence type="ECO:0000256" key="1">
    <source>
        <dbReference type="SAM" id="MobiDB-lite"/>
    </source>
</evidence>
<feature type="compositionally biased region" description="Basic and acidic residues" evidence="1">
    <location>
        <begin position="21"/>
        <end position="31"/>
    </location>
</feature>
<organism evidence="2 3">
    <name type="scientific">Coprinopsis marcescibilis</name>
    <name type="common">Agaric fungus</name>
    <name type="synonym">Psathyrella marcescibilis</name>
    <dbReference type="NCBI Taxonomy" id="230819"/>
    <lineage>
        <taxon>Eukaryota</taxon>
        <taxon>Fungi</taxon>
        <taxon>Dikarya</taxon>
        <taxon>Basidiomycota</taxon>
        <taxon>Agaricomycotina</taxon>
        <taxon>Agaricomycetes</taxon>
        <taxon>Agaricomycetidae</taxon>
        <taxon>Agaricales</taxon>
        <taxon>Agaricineae</taxon>
        <taxon>Psathyrellaceae</taxon>
        <taxon>Coprinopsis</taxon>
    </lineage>
</organism>
<sequence length="132" mass="14972">MLIMMRLTRRRVTDQSTGERSSNRIGEKLPTQDEPSQPPRQSNKGGPSGKTLAYLTDSVDTDVLIEIAGRLARADLARLILTCTRIHALLWPVLYKRFHLASSERCQVTLTMLQEKKQICRVIRELSVDPTI</sequence>
<dbReference type="AlphaFoldDB" id="A0A5C3KNW2"/>